<reference evidence="3 4" key="1">
    <citation type="submission" date="2018-11" db="EMBL/GenBank/DDBJ databases">
        <title>Species Designations Belie Phenotypic and Genotypic Heterogeneity in Oral Streptococci.</title>
        <authorList>
            <person name="Velsko I."/>
        </authorList>
    </citation>
    <scope>NUCLEOTIDE SEQUENCE [LARGE SCALE GENOMIC DNA]</scope>
    <source>
        <strain evidence="3 4">BCC41</strain>
    </source>
</reference>
<keyword evidence="1" id="KW-1133">Transmembrane helix</keyword>
<comment type="caution">
    <text evidence="3">The sequence shown here is derived from an EMBL/GenBank/DDBJ whole genome shotgun (WGS) entry which is preliminary data.</text>
</comment>
<dbReference type="EMBL" id="JAKUYZ010000017">
    <property type="protein sequence ID" value="MCY7222411.1"/>
    <property type="molecule type" value="Genomic_DNA"/>
</dbReference>
<keyword evidence="1" id="KW-0812">Transmembrane</keyword>
<reference evidence="2" key="2">
    <citation type="journal article" date="2022" name="Med Res Arch">
        <title>Genomic identification of streptococcal strains and relation to clinical characteristics. A substudy to The Partial Oral Treatment of Endocarditis (POET) Trial.</title>
        <authorList>
            <person name="Christensen J."/>
            <person name="Jensen C."/>
            <person name="Dargis R."/>
            <person name="Nielsen X."/>
            <person name="Pries- Heje M."/>
            <person name="Wiingaard C."/>
            <person name="Ihlemann N."/>
            <person name="Gill S."/>
            <person name="Bruun N."/>
            <person name="Elming H."/>
            <person name="Povlsen J."/>
            <person name="Madsen T."/>
            <person name="Jensen K."/>
            <person name="Fuursted K."/>
            <person name="Ostergaard L."/>
            <person name="Christiansen U."/>
            <person name="Rosenvinge F."/>
            <person name="Helweg-Larsen J."/>
            <person name="Fosbol E."/>
            <person name="Kober L."/>
            <person name="Torp-Pedersen C."/>
            <person name="Tonder N."/>
            <person name="Moser C."/>
            <person name="Iversen K."/>
            <person name="Bundgaard H."/>
        </authorList>
    </citation>
    <scope>NUCLEOTIDE SEQUENCE</scope>
    <source>
        <strain evidence="2">K13014465</strain>
    </source>
</reference>
<name>A0A0F2CM39_STRCR</name>
<reference evidence="2" key="3">
    <citation type="submission" date="2022-02" db="EMBL/GenBank/DDBJ databases">
        <authorList>
            <person name="Christensen J.J.E."/>
            <person name="Jensen C.S."/>
            <person name="Nielsen X.C."/>
            <person name="Dargis R."/>
        </authorList>
    </citation>
    <scope>NUCLEOTIDE SEQUENCE</scope>
    <source>
        <strain evidence="2">K13014465</strain>
    </source>
</reference>
<keyword evidence="1" id="KW-0472">Membrane</keyword>
<proteinExistence type="predicted"/>
<protein>
    <submittedName>
        <fullName evidence="3">Uncharacterized protein</fullName>
    </submittedName>
</protein>
<dbReference type="Proteomes" id="UP000272635">
    <property type="component" value="Unassembled WGS sequence"/>
</dbReference>
<organism evidence="3 4">
    <name type="scientific">Streptococcus cristatus</name>
    <dbReference type="NCBI Taxonomy" id="45634"/>
    <lineage>
        <taxon>Bacteria</taxon>
        <taxon>Bacillati</taxon>
        <taxon>Bacillota</taxon>
        <taxon>Bacilli</taxon>
        <taxon>Lactobacillales</taxon>
        <taxon>Streptococcaceae</taxon>
        <taxon>Streptococcus</taxon>
    </lineage>
</organism>
<dbReference type="EMBL" id="RJPT01000015">
    <property type="protein sequence ID" value="RSJ79449.1"/>
    <property type="molecule type" value="Genomic_DNA"/>
</dbReference>
<dbReference type="OrthoDB" id="4201760at2"/>
<evidence type="ECO:0000313" key="4">
    <source>
        <dbReference type="Proteomes" id="UP000272635"/>
    </source>
</evidence>
<dbReference type="Proteomes" id="UP001208029">
    <property type="component" value="Unassembled WGS sequence"/>
</dbReference>
<evidence type="ECO:0000313" key="3">
    <source>
        <dbReference type="EMBL" id="RSJ79449.1"/>
    </source>
</evidence>
<evidence type="ECO:0000256" key="1">
    <source>
        <dbReference type="SAM" id="Phobius"/>
    </source>
</evidence>
<evidence type="ECO:0000313" key="2">
    <source>
        <dbReference type="EMBL" id="MCY7222411.1"/>
    </source>
</evidence>
<dbReference type="RefSeq" id="WP_045498643.1">
    <property type="nucleotide sequence ID" value="NZ_CAUOMF010000091.1"/>
</dbReference>
<sequence length="180" mass="20942">MEKISYRIGQIIAIAILIFSLWALVKAILFSITFFNNLPTLDTVIIVALVSGTISIASTIAKFIWERQQQKREYLTQKREEPYEQFVAIIYKIVKNKDQNYPELENDILTLNKSLSLWGSKNVVKSWSEFILLSFENTDRQKLLDKSEEILNHMRNDLGVKKTENTILRSLFISDINNLK</sequence>
<feature type="transmembrane region" description="Helical" evidence="1">
    <location>
        <begin position="12"/>
        <end position="32"/>
    </location>
</feature>
<gene>
    <name evidence="3" type="ORF">D8791_09245</name>
    <name evidence="2" type="ORF">MK546_10025</name>
</gene>
<accession>A0A0F2CM39</accession>
<dbReference type="AlphaFoldDB" id="A0A0F2CM39"/>
<feature type="transmembrane region" description="Helical" evidence="1">
    <location>
        <begin position="44"/>
        <end position="65"/>
    </location>
</feature>